<organism evidence="2 3">
    <name type="scientific">Parachlamydia acanthamoebae</name>
    <dbReference type="NCBI Taxonomy" id="83552"/>
    <lineage>
        <taxon>Bacteria</taxon>
        <taxon>Pseudomonadati</taxon>
        <taxon>Chlamydiota</taxon>
        <taxon>Chlamydiia</taxon>
        <taxon>Parachlamydiales</taxon>
        <taxon>Parachlamydiaceae</taxon>
        <taxon>Parachlamydia</taxon>
    </lineage>
</organism>
<evidence type="ECO:0000313" key="2">
    <source>
        <dbReference type="EMBL" id="KIA77177.1"/>
    </source>
</evidence>
<feature type="transmembrane region" description="Helical" evidence="1">
    <location>
        <begin position="84"/>
        <end position="107"/>
    </location>
</feature>
<dbReference type="Proteomes" id="UP000031307">
    <property type="component" value="Unassembled WGS sequence"/>
</dbReference>
<keyword evidence="1" id="KW-0472">Membrane</keyword>
<reference evidence="2 3" key="1">
    <citation type="journal article" date="2014" name="Mol. Biol. Evol.">
        <title>Massive expansion of Ubiquitination-related gene families within the Chlamydiae.</title>
        <authorList>
            <person name="Domman D."/>
            <person name="Collingro A."/>
            <person name="Lagkouvardos I."/>
            <person name="Gehre L."/>
            <person name="Weinmaier T."/>
            <person name="Rattei T."/>
            <person name="Subtil A."/>
            <person name="Horn M."/>
        </authorList>
    </citation>
    <scope>NUCLEOTIDE SEQUENCE [LARGE SCALE GENOMIC DNA]</scope>
    <source>
        <strain evidence="2 3">OEW1</strain>
    </source>
</reference>
<dbReference type="RefSeq" id="WP_006342646.1">
    <property type="nucleotide sequence ID" value="NZ_BAWW01000001.1"/>
</dbReference>
<gene>
    <name evidence="2" type="ORF">DB43_GT00180</name>
</gene>
<dbReference type="AlphaFoldDB" id="A0A0C1E7K6"/>
<proteinExistence type="predicted"/>
<keyword evidence="1" id="KW-1133">Transmembrane helix</keyword>
<feature type="transmembrane region" description="Helical" evidence="1">
    <location>
        <begin position="26"/>
        <end position="44"/>
    </location>
</feature>
<sequence length="184" mass="21512">MNSEPQGFEINTPTQQKKYWSGNLRIVSDLMWCILISLLLMWSSQSHHASQPSTIPNSSQIGQYIEESSQSGDYLKPRSSAEEISHQISSLVGRVVGCFFIFFFWSWNREHLKCRSARITIHFLCWTMFTIALITLAFLGLYFPRSLREYTGWYVLILTIVWSAFIIRKYKAIMWPNTKQVNLK</sequence>
<evidence type="ECO:0000313" key="3">
    <source>
        <dbReference type="Proteomes" id="UP000031307"/>
    </source>
</evidence>
<protein>
    <submittedName>
        <fullName evidence="2">Uncharacterized protein</fullName>
    </submittedName>
</protein>
<feature type="transmembrane region" description="Helical" evidence="1">
    <location>
        <begin position="150"/>
        <end position="167"/>
    </location>
</feature>
<feature type="transmembrane region" description="Helical" evidence="1">
    <location>
        <begin position="119"/>
        <end position="144"/>
    </location>
</feature>
<accession>A0A0C1E7K6</accession>
<comment type="caution">
    <text evidence="2">The sequence shown here is derived from an EMBL/GenBank/DDBJ whole genome shotgun (WGS) entry which is preliminary data.</text>
</comment>
<dbReference type="EMBL" id="JSAM01000089">
    <property type="protein sequence ID" value="KIA77177.1"/>
    <property type="molecule type" value="Genomic_DNA"/>
</dbReference>
<name>A0A0C1E7K6_9BACT</name>
<dbReference type="PATRIC" id="fig|83552.4.peg.1682"/>
<evidence type="ECO:0000256" key="1">
    <source>
        <dbReference type="SAM" id="Phobius"/>
    </source>
</evidence>
<keyword evidence="1" id="KW-0812">Transmembrane</keyword>